<reference evidence="2 3" key="1">
    <citation type="journal article" date="2015" name="Nature">
        <title>rRNA introns, odd ribosomes, and small enigmatic genomes across a large radiation of phyla.</title>
        <authorList>
            <person name="Brown C.T."/>
            <person name="Hug L.A."/>
            <person name="Thomas B.C."/>
            <person name="Sharon I."/>
            <person name="Castelle C.J."/>
            <person name="Singh A."/>
            <person name="Wilkins M.J."/>
            <person name="Williams K.H."/>
            <person name="Banfield J.F."/>
        </authorList>
    </citation>
    <scope>NUCLEOTIDE SEQUENCE [LARGE SCALE GENOMIC DNA]</scope>
</reference>
<feature type="transmembrane region" description="Helical" evidence="1">
    <location>
        <begin position="12"/>
        <end position="28"/>
    </location>
</feature>
<protein>
    <submittedName>
        <fullName evidence="2">Uncharacterized protein</fullName>
    </submittedName>
</protein>
<proteinExistence type="predicted"/>
<dbReference type="AlphaFoldDB" id="A0A0G4ASN5"/>
<feature type="transmembrane region" description="Helical" evidence="1">
    <location>
        <begin position="66"/>
        <end position="85"/>
    </location>
</feature>
<gene>
    <name evidence="2" type="ORF">UX70_C0001G0019</name>
</gene>
<keyword evidence="1" id="KW-1133">Transmembrane helix</keyword>
<keyword evidence="1" id="KW-0472">Membrane</keyword>
<evidence type="ECO:0000313" key="2">
    <source>
        <dbReference type="EMBL" id="AKM77757.1"/>
    </source>
</evidence>
<keyword evidence="1" id="KW-0812">Transmembrane</keyword>
<dbReference type="STRING" id="1619007.UX70_C0001G0019"/>
<feature type="transmembrane region" description="Helical" evidence="1">
    <location>
        <begin position="34"/>
        <end position="54"/>
    </location>
</feature>
<feature type="transmembrane region" description="Helical" evidence="1">
    <location>
        <begin position="140"/>
        <end position="165"/>
    </location>
</feature>
<accession>A0A0G4ASN5</accession>
<evidence type="ECO:0000313" key="3">
    <source>
        <dbReference type="Proteomes" id="UP000035656"/>
    </source>
</evidence>
<dbReference type="Proteomes" id="UP000035656">
    <property type="component" value="Chromosome"/>
</dbReference>
<feature type="transmembrane region" description="Helical" evidence="1">
    <location>
        <begin position="91"/>
        <end position="112"/>
    </location>
</feature>
<sequence length="173" mass="20000">MSLKEFINENHSLLSAMAIFATIAALLGNLPIRWMGIVLSFISIAGIVIIWHEIKSQLPEKMSPKLFIFRYILLWGLGALIFYWLLEFRDIWHVFLFVPLTILFMYVIISTIQPIREWKIIRYVFGIGKEKNRFQKALKILVIAVVAYSSLYLAALFSVPINVILDGIKNAFH</sequence>
<name>A0A0G4ASN5_9BACT</name>
<dbReference type="EMBL" id="CP011209">
    <property type="protein sequence ID" value="AKM77757.1"/>
    <property type="molecule type" value="Genomic_DNA"/>
</dbReference>
<organism evidence="2 3">
    <name type="scientific">Candidatus Wolfebacteria bacterium GW2011_GWB1_47_1</name>
    <dbReference type="NCBI Taxonomy" id="1619007"/>
    <lineage>
        <taxon>Bacteria</taxon>
        <taxon>Candidatus Wolfeibacteriota</taxon>
    </lineage>
</organism>
<evidence type="ECO:0000256" key="1">
    <source>
        <dbReference type="SAM" id="Phobius"/>
    </source>
</evidence>
<dbReference type="KEGG" id="pwo:UX70_C0001G0019"/>